<dbReference type="OrthoDB" id="312544at2759"/>
<reference evidence="8" key="2">
    <citation type="submission" date="2024-04" db="EMBL/GenBank/DDBJ databases">
        <authorList>
            <person name="Chen Y."/>
            <person name="Shah S."/>
            <person name="Dougan E. K."/>
            <person name="Thang M."/>
            <person name="Chan C."/>
        </authorList>
    </citation>
    <scope>NUCLEOTIDE SEQUENCE [LARGE SCALE GENOMIC DNA]</scope>
</reference>
<dbReference type="PANTHER" id="PTHR34524">
    <property type="entry name" value="CALCYPHOSIN"/>
    <property type="match status" value="1"/>
</dbReference>
<keyword evidence="10" id="KW-1185">Reference proteome</keyword>
<dbReference type="InterPro" id="IPR011992">
    <property type="entry name" value="EF-hand-dom_pair"/>
</dbReference>
<feature type="transmembrane region" description="Helical" evidence="5">
    <location>
        <begin position="445"/>
        <end position="464"/>
    </location>
</feature>
<dbReference type="EMBL" id="CAMXCT020002891">
    <property type="protein sequence ID" value="CAL1154512.1"/>
    <property type="molecule type" value="Genomic_DNA"/>
</dbReference>
<dbReference type="SUPFAM" id="SSF47473">
    <property type="entry name" value="EF-hand"/>
    <property type="match status" value="2"/>
</dbReference>
<evidence type="ECO:0000313" key="8">
    <source>
        <dbReference type="EMBL" id="CAL1154512.1"/>
    </source>
</evidence>
<keyword evidence="5" id="KW-1133">Transmembrane helix</keyword>
<accession>A0A9P1G8I8</accession>
<dbReference type="Gene3D" id="1.10.238.10">
    <property type="entry name" value="EF-hand"/>
    <property type="match status" value="2"/>
</dbReference>
<dbReference type="PROSITE" id="PS50222">
    <property type="entry name" value="EF_HAND_2"/>
    <property type="match status" value="3"/>
</dbReference>
<feature type="transmembrane region" description="Helical" evidence="5">
    <location>
        <begin position="500"/>
        <end position="522"/>
    </location>
</feature>
<dbReference type="PANTHER" id="PTHR34524:SF6">
    <property type="entry name" value="CALCYPHOSINE LIKE"/>
    <property type="match status" value="1"/>
</dbReference>
<dbReference type="AlphaFoldDB" id="A0A9P1G8I8"/>
<dbReference type="EMBL" id="CAMXCT030002891">
    <property type="protein sequence ID" value="CAL4788449.1"/>
    <property type="molecule type" value="Genomic_DNA"/>
</dbReference>
<keyword evidence="5" id="KW-0812">Transmembrane</keyword>
<reference evidence="7" key="1">
    <citation type="submission" date="2022-10" db="EMBL/GenBank/DDBJ databases">
        <authorList>
            <person name="Chen Y."/>
            <person name="Dougan E. K."/>
            <person name="Chan C."/>
            <person name="Rhodes N."/>
            <person name="Thang M."/>
        </authorList>
    </citation>
    <scope>NUCLEOTIDE SEQUENCE</scope>
</reference>
<dbReference type="Pfam" id="PF13202">
    <property type="entry name" value="EF-hand_5"/>
    <property type="match status" value="1"/>
</dbReference>
<organism evidence="7">
    <name type="scientific">Cladocopium goreaui</name>
    <dbReference type="NCBI Taxonomy" id="2562237"/>
    <lineage>
        <taxon>Eukaryota</taxon>
        <taxon>Sar</taxon>
        <taxon>Alveolata</taxon>
        <taxon>Dinophyceae</taxon>
        <taxon>Suessiales</taxon>
        <taxon>Symbiodiniaceae</taxon>
        <taxon>Cladocopium</taxon>
    </lineage>
</organism>
<dbReference type="InterPro" id="IPR002048">
    <property type="entry name" value="EF_hand_dom"/>
</dbReference>
<dbReference type="Pfam" id="PF13833">
    <property type="entry name" value="EF-hand_8"/>
    <property type="match status" value="1"/>
</dbReference>
<feature type="domain" description="EF-hand" evidence="6">
    <location>
        <begin position="235"/>
        <end position="270"/>
    </location>
</feature>
<evidence type="ECO:0000313" key="10">
    <source>
        <dbReference type="Proteomes" id="UP001152797"/>
    </source>
</evidence>
<proteinExistence type="predicted"/>
<dbReference type="Pfam" id="PF13499">
    <property type="entry name" value="EF-hand_7"/>
    <property type="match status" value="1"/>
</dbReference>
<evidence type="ECO:0000256" key="4">
    <source>
        <dbReference type="SAM" id="MobiDB-lite"/>
    </source>
</evidence>
<evidence type="ECO:0000313" key="9">
    <source>
        <dbReference type="EMBL" id="CAL4788449.1"/>
    </source>
</evidence>
<feature type="compositionally biased region" description="Pro residues" evidence="4">
    <location>
        <begin position="374"/>
        <end position="390"/>
    </location>
</feature>
<keyword evidence="9" id="KW-0378">Hydrolase</keyword>
<dbReference type="GO" id="GO:0005509">
    <property type="term" value="F:calcium ion binding"/>
    <property type="evidence" value="ECO:0007669"/>
    <property type="project" value="InterPro"/>
</dbReference>
<keyword evidence="3" id="KW-0106">Calcium</keyword>
<feature type="domain" description="EF-hand" evidence="6">
    <location>
        <begin position="148"/>
        <end position="183"/>
    </location>
</feature>
<keyword evidence="2" id="KW-0677">Repeat</keyword>
<evidence type="ECO:0000259" key="6">
    <source>
        <dbReference type="PROSITE" id="PS50222"/>
    </source>
</evidence>
<protein>
    <submittedName>
        <fullName evidence="9">Nudix hydrolase 8</fullName>
    </submittedName>
</protein>
<evidence type="ECO:0000256" key="5">
    <source>
        <dbReference type="SAM" id="Phobius"/>
    </source>
</evidence>
<dbReference type="SMART" id="SM00054">
    <property type="entry name" value="EFh"/>
    <property type="match status" value="4"/>
</dbReference>
<feature type="region of interest" description="Disordered" evidence="4">
    <location>
        <begin position="373"/>
        <end position="396"/>
    </location>
</feature>
<keyword evidence="1" id="KW-0479">Metal-binding</keyword>
<evidence type="ECO:0000256" key="3">
    <source>
        <dbReference type="ARBA" id="ARBA00022837"/>
    </source>
</evidence>
<dbReference type="InterPro" id="IPR051581">
    <property type="entry name" value="Ca-bind"/>
</dbReference>
<dbReference type="CDD" id="cd00051">
    <property type="entry name" value="EFh"/>
    <property type="match status" value="2"/>
</dbReference>
<sequence>MEPSVRLVVAKQAEVIARMALALQRQNQNVDQLFNALATEQGVVSWPDFRSLFQQWEPSLGEDDLQGLWRSFDKDGDGSVTREEFVSALAPATQAAAAHTEDVCKRVASMLFQNGRTVTQLFDALSAGQEQVAFEDFRSLFQQLEPSLTLPDLQALWRCFDKDGDGGVTRQEFLKAMAPSAKLVVQKVTDVCGQVTQLLQQQGKSVEQLFDALAENQVVRWEAFCAFFQGVSSSLSEPDLHGLWHSFDKDGDGTVSREEFVQALGFAAPAAPAVPSGASELTDALWQAIAEVATLRAAAVGPRGSAALQDAIRQQLAAFDITRTGFLDPSTFSKAMRSYSPALPDPVVEVLRGQVCQADGKVQIDQLVTKILQPPEPPAPRASPAPPKPPSEAGGPLWSALRRIRPALHERSLRLPTVFQRAAALIAVLLGLHSLSFIPQVSSRNALNGLATWFTAFGALPSMAVTEGFEDYNKIAVKKAKEIPAPGDAAGDGPSEAASVIGGAGLIIVLALFVFGVGLVAGKRDPNTRDGKQI</sequence>
<evidence type="ECO:0000256" key="1">
    <source>
        <dbReference type="ARBA" id="ARBA00022723"/>
    </source>
</evidence>
<feature type="transmembrane region" description="Helical" evidence="5">
    <location>
        <begin position="418"/>
        <end position="438"/>
    </location>
</feature>
<gene>
    <name evidence="7" type="ORF">C1SCF055_LOCUS27210</name>
</gene>
<dbReference type="GO" id="GO:0016787">
    <property type="term" value="F:hydrolase activity"/>
    <property type="evidence" value="ECO:0007669"/>
    <property type="project" value="UniProtKB-KW"/>
</dbReference>
<name>A0A9P1G8I8_9DINO</name>
<dbReference type="InterPro" id="IPR018247">
    <property type="entry name" value="EF_Hand_1_Ca_BS"/>
</dbReference>
<keyword evidence="5" id="KW-0472">Membrane</keyword>
<dbReference type="Proteomes" id="UP001152797">
    <property type="component" value="Unassembled WGS sequence"/>
</dbReference>
<evidence type="ECO:0000313" key="7">
    <source>
        <dbReference type="EMBL" id="CAI4001137.1"/>
    </source>
</evidence>
<evidence type="ECO:0000256" key="2">
    <source>
        <dbReference type="ARBA" id="ARBA00022737"/>
    </source>
</evidence>
<comment type="caution">
    <text evidence="7">The sequence shown here is derived from an EMBL/GenBank/DDBJ whole genome shotgun (WGS) entry which is preliminary data.</text>
</comment>
<feature type="domain" description="EF-hand" evidence="6">
    <location>
        <begin position="60"/>
        <end position="95"/>
    </location>
</feature>
<dbReference type="EMBL" id="CAMXCT010002891">
    <property type="protein sequence ID" value="CAI4001137.1"/>
    <property type="molecule type" value="Genomic_DNA"/>
</dbReference>
<dbReference type="PROSITE" id="PS00018">
    <property type="entry name" value="EF_HAND_1"/>
    <property type="match status" value="2"/>
</dbReference>